<dbReference type="EMBL" id="CP003364">
    <property type="protein sequence ID" value="AGA30650.1"/>
    <property type="molecule type" value="Genomic_DNA"/>
</dbReference>
<evidence type="ECO:0000313" key="3">
    <source>
        <dbReference type="Proteomes" id="UP000010798"/>
    </source>
</evidence>
<dbReference type="KEGG" id="saci:Sinac_6575"/>
<evidence type="ECO:0000256" key="1">
    <source>
        <dbReference type="SAM" id="SignalP"/>
    </source>
</evidence>
<dbReference type="eggNOG" id="COG5266">
    <property type="taxonomic scope" value="Bacteria"/>
</dbReference>
<dbReference type="AlphaFoldDB" id="L0DPA8"/>
<feature type="signal peptide" evidence="1">
    <location>
        <begin position="1"/>
        <end position="23"/>
    </location>
</feature>
<dbReference type="Proteomes" id="UP000010798">
    <property type="component" value="Chromosome"/>
</dbReference>
<reference evidence="2 3" key="1">
    <citation type="submission" date="2012-02" db="EMBL/GenBank/DDBJ databases">
        <title>Complete sequence of chromosome of Singulisphaera acidiphila DSM 18658.</title>
        <authorList>
            <consortium name="US DOE Joint Genome Institute (JGI-PGF)"/>
            <person name="Lucas S."/>
            <person name="Copeland A."/>
            <person name="Lapidus A."/>
            <person name="Glavina del Rio T."/>
            <person name="Dalin E."/>
            <person name="Tice H."/>
            <person name="Bruce D."/>
            <person name="Goodwin L."/>
            <person name="Pitluck S."/>
            <person name="Peters L."/>
            <person name="Ovchinnikova G."/>
            <person name="Chertkov O."/>
            <person name="Kyrpides N."/>
            <person name="Mavromatis K."/>
            <person name="Ivanova N."/>
            <person name="Brettin T."/>
            <person name="Detter J.C."/>
            <person name="Han C."/>
            <person name="Larimer F."/>
            <person name="Land M."/>
            <person name="Hauser L."/>
            <person name="Markowitz V."/>
            <person name="Cheng J.-F."/>
            <person name="Hugenholtz P."/>
            <person name="Woyke T."/>
            <person name="Wu D."/>
            <person name="Tindall B."/>
            <person name="Pomrenke H."/>
            <person name="Brambilla E."/>
            <person name="Klenk H.-P."/>
            <person name="Eisen J.A."/>
        </authorList>
    </citation>
    <scope>NUCLEOTIDE SEQUENCE [LARGE SCALE GENOMIC DNA]</scope>
    <source>
        <strain evidence="3">ATCC BAA-1392 / DSM 18658 / VKM B-2454 / MOB10</strain>
    </source>
</reference>
<dbReference type="STRING" id="886293.Sinac_6575"/>
<organism evidence="2 3">
    <name type="scientific">Singulisphaera acidiphila (strain ATCC BAA-1392 / DSM 18658 / VKM B-2454 / MOB10)</name>
    <dbReference type="NCBI Taxonomy" id="886293"/>
    <lineage>
        <taxon>Bacteria</taxon>
        <taxon>Pseudomonadati</taxon>
        <taxon>Planctomycetota</taxon>
        <taxon>Planctomycetia</taxon>
        <taxon>Isosphaerales</taxon>
        <taxon>Isosphaeraceae</taxon>
        <taxon>Singulisphaera</taxon>
    </lineage>
</organism>
<feature type="chain" id="PRO_5003940296" evidence="1">
    <location>
        <begin position="24"/>
        <end position="269"/>
    </location>
</feature>
<dbReference type="InterPro" id="IPR019613">
    <property type="entry name" value="DUF4198"/>
</dbReference>
<accession>L0DPA8</accession>
<proteinExistence type="predicted"/>
<dbReference type="Pfam" id="PF10670">
    <property type="entry name" value="DUF4198"/>
    <property type="match status" value="1"/>
</dbReference>
<sequence length="269" mass="30070">MKSRALTTAWLGLLALTTTTAFGHDYWLAPASSTTPKGVKVDVRLYRGEPLDTTDERPLEIEKTARFRLLAQDQDQDLLKSGTEGQTPVARVALETDGGNLVTMERHPQPNQLDSKKFTEYLKEEGLDTIIAQRKALGESEADGRERYSRYLKALIQVGDKRDETYHRVVGHLLEIIPEVDPTSRTLGSTLPVRILFEGRPLPGVQVSAHVRDDGKVHGQTLTTDAEGRATVRLDHKGSWLIRLVHMRRVPAGSDADWESFWAAYTFGL</sequence>
<protein>
    <submittedName>
        <fullName evidence="2">Nickel uptake transporter family protein</fullName>
    </submittedName>
</protein>
<evidence type="ECO:0000313" key="2">
    <source>
        <dbReference type="EMBL" id="AGA30650.1"/>
    </source>
</evidence>
<dbReference type="HOGENOM" id="CLU_086920_0_0_0"/>
<gene>
    <name evidence="2" type="ordered locus">Sinac_6575</name>
</gene>
<dbReference type="RefSeq" id="WP_015249733.1">
    <property type="nucleotide sequence ID" value="NC_019892.1"/>
</dbReference>
<name>L0DPA8_SINAD</name>
<dbReference type="OrthoDB" id="581894at2"/>
<keyword evidence="3" id="KW-1185">Reference proteome</keyword>
<keyword evidence="1" id="KW-0732">Signal</keyword>